<feature type="region of interest" description="Disordered" evidence="1">
    <location>
        <begin position="72"/>
        <end position="91"/>
    </location>
</feature>
<dbReference type="GeneID" id="107105540"/>
<proteinExistence type="predicted"/>
<evidence type="ECO:0000313" key="2">
    <source>
        <dbReference type="Proteomes" id="UP000694871"/>
    </source>
</evidence>
<keyword evidence="2" id="KW-1185">Reference proteome</keyword>
<protein>
    <submittedName>
        <fullName evidence="3">Iporin-like</fullName>
    </submittedName>
</protein>
<name>A0ABM1JHT6_GEKJA</name>
<evidence type="ECO:0000256" key="1">
    <source>
        <dbReference type="SAM" id="MobiDB-lite"/>
    </source>
</evidence>
<organism evidence="2 3">
    <name type="scientific">Gekko japonicus</name>
    <name type="common">Schlegel's Japanese gecko</name>
    <dbReference type="NCBI Taxonomy" id="146911"/>
    <lineage>
        <taxon>Eukaryota</taxon>
        <taxon>Metazoa</taxon>
        <taxon>Chordata</taxon>
        <taxon>Craniata</taxon>
        <taxon>Vertebrata</taxon>
        <taxon>Euteleostomi</taxon>
        <taxon>Lepidosauria</taxon>
        <taxon>Squamata</taxon>
        <taxon>Bifurcata</taxon>
        <taxon>Gekkota</taxon>
        <taxon>Gekkonidae</taxon>
        <taxon>Gekkoninae</taxon>
        <taxon>Gekko</taxon>
    </lineage>
</organism>
<accession>A0ABM1JHT6</accession>
<sequence length="91" mass="9931">MMDSPPKLTGETLIVHHIPLVHCQVPDRQCCSTTQRTNPFCPPEVGVACTTSLPEWDLSQTDSLVYSSFRQASDTDLAPAETAEDKEGNPS</sequence>
<evidence type="ECO:0000313" key="3">
    <source>
        <dbReference type="RefSeq" id="XP_015261023.1"/>
    </source>
</evidence>
<reference evidence="3" key="1">
    <citation type="submission" date="2025-08" db="UniProtKB">
        <authorList>
            <consortium name="RefSeq"/>
        </authorList>
    </citation>
    <scope>IDENTIFICATION</scope>
</reference>
<gene>
    <name evidence="3" type="primary">LOC107105540</name>
</gene>
<dbReference type="Proteomes" id="UP000694871">
    <property type="component" value="Unplaced"/>
</dbReference>
<dbReference type="RefSeq" id="XP_015261023.1">
    <property type="nucleotide sequence ID" value="XM_015405537.1"/>
</dbReference>